<evidence type="ECO:0000313" key="3">
    <source>
        <dbReference type="EMBL" id="UOF01078.1"/>
    </source>
</evidence>
<dbReference type="SUPFAM" id="SSF56059">
    <property type="entry name" value="Glutathione synthetase ATP-binding domain-like"/>
    <property type="match status" value="1"/>
</dbReference>
<feature type="domain" description="Pyruvate phosphate dikinase AMP/ATP-binding" evidence="2">
    <location>
        <begin position="14"/>
        <end position="314"/>
    </location>
</feature>
<organism evidence="3 4">
    <name type="scientific">Bdellovibrio reynosensis</name>
    <dbReference type="NCBI Taxonomy" id="2835041"/>
    <lineage>
        <taxon>Bacteria</taxon>
        <taxon>Pseudomonadati</taxon>
        <taxon>Bdellovibrionota</taxon>
        <taxon>Bdellovibrionia</taxon>
        <taxon>Bdellovibrionales</taxon>
        <taxon>Pseudobdellovibrionaceae</taxon>
        <taxon>Bdellovibrio</taxon>
    </lineage>
</organism>
<evidence type="ECO:0000259" key="1">
    <source>
        <dbReference type="Pfam" id="PF00391"/>
    </source>
</evidence>
<dbReference type="GO" id="GO:0008986">
    <property type="term" value="F:pyruvate, water dikinase activity"/>
    <property type="evidence" value="ECO:0007669"/>
    <property type="project" value="UniProtKB-EC"/>
</dbReference>
<evidence type="ECO:0000259" key="2">
    <source>
        <dbReference type="Pfam" id="PF01326"/>
    </source>
</evidence>
<dbReference type="PANTHER" id="PTHR43615:SF1">
    <property type="entry name" value="PPDK_N DOMAIN-CONTAINING PROTEIN"/>
    <property type="match status" value="1"/>
</dbReference>
<dbReference type="Pfam" id="PF00391">
    <property type="entry name" value="PEP-utilizers"/>
    <property type="match status" value="1"/>
</dbReference>
<dbReference type="NCBIfam" id="NF004881">
    <property type="entry name" value="PRK06241.2-2"/>
    <property type="match status" value="1"/>
</dbReference>
<dbReference type="PANTHER" id="PTHR43615">
    <property type="entry name" value="PHOSPHOENOLPYRUVATE SYNTHASE-RELATED"/>
    <property type="match status" value="1"/>
</dbReference>
<dbReference type="InterPro" id="IPR051549">
    <property type="entry name" value="PEP_Utilizing_Enz"/>
</dbReference>
<dbReference type="Gene3D" id="3.30.1490.20">
    <property type="entry name" value="ATP-grasp fold, A domain"/>
    <property type="match status" value="1"/>
</dbReference>
<dbReference type="InterPro" id="IPR002192">
    <property type="entry name" value="PPDK_AMP/ATP-bd"/>
</dbReference>
<dbReference type="EMBL" id="CP093442">
    <property type="protein sequence ID" value="UOF01078.1"/>
    <property type="molecule type" value="Genomic_DNA"/>
</dbReference>
<dbReference type="Gene3D" id="3.50.30.10">
    <property type="entry name" value="Phosphohistidine domain"/>
    <property type="match status" value="1"/>
</dbReference>
<reference evidence="3" key="1">
    <citation type="submission" date="2022-03" db="EMBL/GenBank/DDBJ databases">
        <title>Genome Identification and Characterization of new species Bdellovibrio reynosense LBG001 sp. nov. from a Mexico soil sample.</title>
        <authorList>
            <person name="Camilli A."/>
            <person name="Ajao Y."/>
            <person name="Guo X."/>
        </authorList>
    </citation>
    <scope>NUCLEOTIDE SEQUENCE</scope>
    <source>
        <strain evidence="3">LBG001</strain>
    </source>
</reference>
<keyword evidence="3" id="KW-0808">Transferase</keyword>
<keyword evidence="4" id="KW-1185">Reference proteome</keyword>
<feature type="domain" description="PEP-utilising enzyme mobile" evidence="1">
    <location>
        <begin position="818"/>
        <end position="887"/>
    </location>
</feature>
<dbReference type="Gene3D" id="3.30.470.20">
    <property type="entry name" value="ATP-grasp fold, B domain"/>
    <property type="match status" value="1"/>
</dbReference>
<gene>
    <name evidence="3" type="ORF">MNR06_15360</name>
</gene>
<dbReference type="InterPro" id="IPR036637">
    <property type="entry name" value="Phosphohistidine_dom_sf"/>
</dbReference>
<protein>
    <submittedName>
        <fullName evidence="3">Phosphoenolpyruvate synthase</fullName>
        <ecNumber evidence="3">2.7.9.2</ecNumber>
    </submittedName>
</protein>
<dbReference type="RefSeq" id="WP_243537333.1">
    <property type="nucleotide sequence ID" value="NZ_CP093442.1"/>
</dbReference>
<name>A0ABY4CC35_9BACT</name>
<evidence type="ECO:0000313" key="4">
    <source>
        <dbReference type="Proteomes" id="UP000830116"/>
    </source>
</evidence>
<dbReference type="InterPro" id="IPR008279">
    <property type="entry name" value="PEP-util_enz_mobile_dom"/>
</dbReference>
<dbReference type="EC" id="2.7.9.2" evidence="3"/>
<dbReference type="Pfam" id="PF01326">
    <property type="entry name" value="PPDK_N"/>
    <property type="match status" value="1"/>
</dbReference>
<dbReference type="InterPro" id="IPR013815">
    <property type="entry name" value="ATP_grasp_subdomain_1"/>
</dbReference>
<proteinExistence type="predicted"/>
<accession>A0ABY4CC35</accession>
<sequence length="895" mass="100980">MLVTPKSTLFFAKNEAGGKGFNLFLMSQAGLPVPEWVVFGKRYFHEFLQSPGVKSALEISLDKLQQGSLTAAQAEQEIVALFDKTAIPTSVEKSLIEALKTLGEDKVFSVRSSAADEDSLAHSFAGQLSSFLYVNGKDDILKYIKGCWASAFSERGLVYRLENKIDLKKISVSVVLQRMIDPDKSGVLFTCDPVAKKTDTYVASAVYGVGEGLVSGALDADSFWLDANHGKLLRQEVVEKKEMMKKSSSGHCELKVVAEPLVNTASLSEQELNQLHQLGQLIHKQYHRPQDIEWAIENGKLYVLQTRPVTSLDQDLIGYPNLWDNSNIIESYGGLTSPLSFSFALRNYKAVYVQFCEVLGVPNEIIKDMDSYLGNMLGSVNGRVYYNLFNWYKLVGVLPGFKQNREFMETMMGVSEALSDEIANRIKPHPSWDTPMGRIRKIVTGFNFIKYHFTIQSVVDDFLQTFHRDYDRFRTMDLKRMRGDQLVRVYLDMERNMMGRWKAPIINDFLCMVHFGLLRKLTLTWLKELDSTIQNDLLAGEGGLESAEPTKALLRLANKASKNEGLRQLIESVDPKDGLEAISQSPYQEFYKSVLDYLDRFGFRCMSEMKLEEIDLLTDPSYLFVCLKNYLKSGQTEIHDDTHEKSLRNGAEEKVAAHLTGFKKKVYFWVLKHARKAVKNRENTRFARTRIYGIARTIFQTVGEDLASVGAIENPRDVFWLTIEEVFGIYDGTLPSPNLKAFIDIRKKDYERFQEDTDPRIMTRGAVYWNNTFIKEEDLSQISSETGDWDLKGLPCCPGILEGTVKVILNPTDNLELNGEILVTARTDPGWVPLYPAISGLLVERGSLLSHSAIVAREMGIPAIVSIPGLTKKIKTGMRVRIDAKAGTIKILSEE</sequence>
<dbReference type="SUPFAM" id="SSF52009">
    <property type="entry name" value="Phosphohistidine domain"/>
    <property type="match status" value="1"/>
</dbReference>
<dbReference type="Proteomes" id="UP000830116">
    <property type="component" value="Chromosome"/>
</dbReference>